<evidence type="ECO:0000259" key="4">
    <source>
        <dbReference type="Pfam" id="PF24758"/>
    </source>
</evidence>
<dbReference type="EMBL" id="RWGY01000009">
    <property type="protein sequence ID" value="TVU34431.1"/>
    <property type="molecule type" value="Genomic_DNA"/>
</dbReference>
<evidence type="ECO:0000313" key="6">
    <source>
        <dbReference type="Proteomes" id="UP000324897"/>
    </source>
</evidence>
<dbReference type="Pfam" id="PF24758">
    <property type="entry name" value="LRR_At5g56370"/>
    <property type="match status" value="1"/>
</dbReference>
<keyword evidence="6" id="KW-1185">Reference proteome</keyword>
<dbReference type="OrthoDB" id="612216at2759"/>
<feature type="domain" description="F-box" evidence="2">
    <location>
        <begin position="97"/>
        <end position="131"/>
    </location>
</feature>
<evidence type="ECO:0000313" key="5">
    <source>
        <dbReference type="EMBL" id="TVU34431.1"/>
    </source>
</evidence>
<dbReference type="InterPro" id="IPR036047">
    <property type="entry name" value="F-box-like_dom_sf"/>
</dbReference>
<dbReference type="InterPro" id="IPR032675">
    <property type="entry name" value="LRR_dom_sf"/>
</dbReference>
<comment type="caution">
    <text evidence="5">The sequence shown here is derived from an EMBL/GenBank/DDBJ whole genome shotgun (WGS) entry which is preliminary data.</text>
</comment>
<protein>
    <submittedName>
        <fullName evidence="5">Uncharacterized protein</fullName>
    </submittedName>
</protein>
<dbReference type="SUPFAM" id="SSF52047">
    <property type="entry name" value="RNI-like"/>
    <property type="match status" value="1"/>
</dbReference>
<dbReference type="Gramene" id="TVU34431">
    <property type="protein sequence ID" value="TVU34431"/>
    <property type="gene ID" value="EJB05_16263"/>
</dbReference>
<dbReference type="Pfam" id="PF00646">
    <property type="entry name" value="F-box"/>
    <property type="match status" value="1"/>
</dbReference>
<feature type="domain" description="FBD" evidence="3">
    <location>
        <begin position="427"/>
        <end position="468"/>
    </location>
</feature>
<dbReference type="Pfam" id="PF08387">
    <property type="entry name" value="FBD"/>
    <property type="match status" value="1"/>
</dbReference>
<dbReference type="Gene3D" id="3.80.10.10">
    <property type="entry name" value="Ribonuclease Inhibitor"/>
    <property type="match status" value="1"/>
</dbReference>
<organism evidence="5 6">
    <name type="scientific">Eragrostis curvula</name>
    <name type="common">weeping love grass</name>
    <dbReference type="NCBI Taxonomy" id="38414"/>
    <lineage>
        <taxon>Eukaryota</taxon>
        <taxon>Viridiplantae</taxon>
        <taxon>Streptophyta</taxon>
        <taxon>Embryophyta</taxon>
        <taxon>Tracheophyta</taxon>
        <taxon>Spermatophyta</taxon>
        <taxon>Magnoliopsida</taxon>
        <taxon>Liliopsida</taxon>
        <taxon>Poales</taxon>
        <taxon>Poaceae</taxon>
        <taxon>PACMAD clade</taxon>
        <taxon>Chloridoideae</taxon>
        <taxon>Eragrostideae</taxon>
        <taxon>Eragrostidinae</taxon>
        <taxon>Eragrostis</taxon>
    </lineage>
</organism>
<reference evidence="5 6" key="1">
    <citation type="journal article" date="2019" name="Sci. Rep.">
        <title>A high-quality genome of Eragrostis curvula grass provides insights into Poaceae evolution and supports new strategies to enhance forage quality.</title>
        <authorList>
            <person name="Carballo J."/>
            <person name="Santos B.A.C.M."/>
            <person name="Zappacosta D."/>
            <person name="Garbus I."/>
            <person name="Selva J.P."/>
            <person name="Gallo C.A."/>
            <person name="Diaz A."/>
            <person name="Albertini E."/>
            <person name="Caccamo M."/>
            <person name="Echenique V."/>
        </authorList>
    </citation>
    <scope>NUCLEOTIDE SEQUENCE [LARGE SCALE GENOMIC DNA]</scope>
    <source>
        <strain evidence="6">cv. Victoria</strain>
        <tissue evidence="5">Leaf</tissue>
    </source>
</reference>
<dbReference type="Proteomes" id="UP000324897">
    <property type="component" value="Unassembled WGS sequence"/>
</dbReference>
<dbReference type="InterPro" id="IPR053781">
    <property type="entry name" value="F-box_AtFBL13-like"/>
</dbReference>
<evidence type="ECO:0000259" key="3">
    <source>
        <dbReference type="Pfam" id="PF08387"/>
    </source>
</evidence>
<dbReference type="SUPFAM" id="SSF81383">
    <property type="entry name" value="F-box domain"/>
    <property type="match status" value="1"/>
</dbReference>
<dbReference type="PANTHER" id="PTHR32141:SF61">
    <property type="entry name" value="OS01G0598400 PROTEIN"/>
    <property type="match status" value="1"/>
</dbReference>
<feature type="domain" description="F-box/LRR-repeat protein 15/At3g58940/PEG3-like LRR" evidence="4">
    <location>
        <begin position="187"/>
        <end position="406"/>
    </location>
</feature>
<dbReference type="InterPro" id="IPR055411">
    <property type="entry name" value="LRR_FXL15/At3g58940/PEG3-like"/>
</dbReference>
<evidence type="ECO:0000259" key="2">
    <source>
        <dbReference type="Pfam" id="PF00646"/>
    </source>
</evidence>
<evidence type="ECO:0000256" key="1">
    <source>
        <dbReference type="SAM" id="MobiDB-lite"/>
    </source>
</evidence>
<proteinExistence type="predicted"/>
<dbReference type="CDD" id="cd22160">
    <property type="entry name" value="F-box_AtFBL13-like"/>
    <property type="match status" value="1"/>
</dbReference>
<feature type="compositionally biased region" description="Low complexity" evidence="1">
    <location>
        <begin position="67"/>
        <end position="83"/>
    </location>
</feature>
<name>A0A5J9VG69_9POAL</name>
<dbReference type="InterPro" id="IPR055302">
    <property type="entry name" value="F-box_dom-containing"/>
</dbReference>
<sequence>MDADDDGGGMTTYGQIEQYFNNLGLDGPSAQERIDFIFPFIVSLLPPPLVPGPEADGDSDSDDERFSLTSSSSSDSDAGADPAAVPPAAPSDGEDHISRLPDSLLTDIVSRLTTKEAARTVALSTRWRGVWAATPLVVDDAYLVGDEGIRDIPIVRAASRCVAAHPGPVRGVRLTRVSFFHHEYALRRLVADLAVKGVQDLVLFNRPWPLDMPLPEDTLRCASLERLYIGVWHFPKITAARPPAFDKLRELGLFHCIVENEDLEALLAHCPKLEVLSLVMGYKSPSRLRIVSRSLKVVVEWMSDLDEVVIEDAPCLERLMFKTIGERRPVKIVRAPRLELLGFLDLSLHTLEIGGIAIRAGMKMRAKAMVPSLKMLAVNVRFARSEEAKMLPTLLECFPCLETLHIKPVPSKYHDPVHDVEFWESLGSCKCLESHLKTVVFHGPLTQNHEFRFKNYIAREGKVLETVMVPWSAELEDHLSSTFPGESNAAVGVGESNPRSGVIASRWRFQNAIDLALDDPFCVVRAEA</sequence>
<dbReference type="AlphaFoldDB" id="A0A5J9VG69"/>
<dbReference type="InterPro" id="IPR006566">
    <property type="entry name" value="FBD"/>
</dbReference>
<accession>A0A5J9VG69</accession>
<gene>
    <name evidence="5" type="ORF">EJB05_16263</name>
</gene>
<dbReference type="PANTHER" id="PTHR32141">
    <property type="match status" value="1"/>
</dbReference>
<feature type="region of interest" description="Disordered" evidence="1">
    <location>
        <begin position="49"/>
        <end position="97"/>
    </location>
</feature>
<dbReference type="InterPro" id="IPR001810">
    <property type="entry name" value="F-box_dom"/>
</dbReference>